<dbReference type="GO" id="GO:0031146">
    <property type="term" value="P:SCF-dependent proteasomal ubiquitin-dependent protein catabolic process"/>
    <property type="evidence" value="ECO:0007669"/>
    <property type="project" value="TreeGrafter"/>
</dbReference>
<organism evidence="3">
    <name type="scientific">Aplanochytrium stocchinoi</name>
    <dbReference type="NCBI Taxonomy" id="215587"/>
    <lineage>
        <taxon>Eukaryota</taxon>
        <taxon>Sar</taxon>
        <taxon>Stramenopiles</taxon>
        <taxon>Bigyra</taxon>
        <taxon>Labyrinthulomycetes</taxon>
        <taxon>Thraustochytrida</taxon>
        <taxon>Thraustochytriidae</taxon>
        <taxon>Aplanochytrium</taxon>
    </lineage>
</organism>
<keyword evidence="1" id="KW-0812">Transmembrane</keyword>
<dbReference type="Gene3D" id="3.80.10.10">
    <property type="entry name" value="Ribonuclease Inhibitor"/>
    <property type="match status" value="2"/>
</dbReference>
<dbReference type="AlphaFoldDB" id="A0A7S3PFN8"/>
<reference evidence="3" key="1">
    <citation type="submission" date="2021-01" db="EMBL/GenBank/DDBJ databases">
        <authorList>
            <person name="Corre E."/>
            <person name="Pelletier E."/>
            <person name="Niang G."/>
            <person name="Scheremetjew M."/>
            <person name="Finn R."/>
            <person name="Kale V."/>
            <person name="Holt S."/>
            <person name="Cochrane G."/>
            <person name="Meng A."/>
            <person name="Brown T."/>
            <person name="Cohen L."/>
        </authorList>
    </citation>
    <scope>NUCLEOTIDE SEQUENCE</scope>
    <source>
        <strain evidence="3">GSBS06</strain>
    </source>
</reference>
<protein>
    <recommendedName>
        <fullName evidence="2">F-box/LRR-repeat protein 15-like leucin rich repeat domain-containing protein</fullName>
    </recommendedName>
</protein>
<proteinExistence type="predicted"/>
<dbReference type="InterPro" id="IPR032675">
    <property type="entry name" value="LRR_dom_sf"/>
</dbReference>
<dbReference type="EMBL" id="HBIN01005684">
    <property type="protein sequence ID" value="CAE0433805.1"/>
    <property type="molecule type" value="Transcribed_RNA"/>
</dbReference>
<dbReference type="PANTHER" id="PTHR13318">
    <property type="entry name" value="PARTNER OF PAIRED, ISOFORM B-RELATED"/>
    <property type="match status" value="1"/>
</dbReference>
<evidence type="ECO:0000259" key="2">
    <source>
        <dbReference type="Pfam" id="PF25372"/>
    </source>
</evidence>
<keyword evidence="1" id="KW-1133">Transmembrane helix</keyword>
<sequence length="427" mass="46631">MPSFSQGDLANFPTCCRGFNPEEGEETLKSALEKLKFDAASTGKIIFKDALSIYEICAICFKASEAFQELESKGGEFGWLDLSNCSIHVTDDVLIAALDCFGSNLIGLSISGNLGLTDQAAAEVGWKSKTLEYLDVSHCIQLSDSFLNALSESSDFKRGNKLKVLDLSCCYDINETAVIVLLQHMPILERISIAGCSKLGDAALKSIFKHLKNLRSLDMSGCVFITPQGMEDAFSGEISCELEDIRCTGCMYINDKSIKNVFTKFSTSLKVAHFGGLRNISDRAIEFAPRYLENLNVSGCFNVTDKSLIHIRNNCEAMKRLELGGCSGFSNKALAEYLQYASAKGIEVVLPAENISGLDMGLKLDPEATKSLKHKVAKWLVVVLAVGLATIKTDLMSVGQWIRLALFTGVLCILYIGVFIIALLLFH</sequence>
<evidence type="ECO:0000313" key="3">
    <source>
        <dbReference type="EMBL" id="CAE0433805.1"/>
    </source>
</evidence>
<dbReference type="SUPFAM" id="SSF52047">
    <property type="entry name" value="RNI-like"/>
    <property type="match status" value="1"/>
</dbReference>
<keyword evidence="1" id="KW-0472">Membrane</keyword>
<dbReference type="Pfam" id="PF25372">
    <property type="entry name" value="DUF7885"/>
    <property type="match status" value="1"/>
</dbReference>
<dbReference type="GO" id="GO:0019005">
    <property type="term" value="C:SCF ubiquitin ligase complex"/>
    <property type="evidence" value="ECO:0007669"/>
    <property type="project" value="TreeGrafter"/>
</dbReference>
<feature type="transmembrane region" description="Helical" evidence="1">
    <location>
        <begin position="404"/>
        <end position="426"/>
    </location>
</feature>
<name>A0A7S3PFN8_9STRA</name>
<evidence type="ECO:0000256" key="1">
    <source>
        <dbReference type="SAM" id="Phobius"/>
    </source>
</evidence>
<dbReference type="SMART" id="SM00367">
    <property type="entry name" value="LRR_CC"/>
    <property type="match status" value="6"/>
</dbReference>
<gene>
    <name evidence="3" type="ORF">ASTO00021_LOCUS4121</name>
</gene>
<accession>A0A7S3PFN8</accession>
<dbReference type="InterPro" id="IPR006553">
    <property type="entry name" value="Leu-rich_rpt_Cys-con_subtyp"/>
</dbReference>
<dbReference type="InterPro" id="IPR057207">
    <property type="entry name" value="FBXL15_LRR"/>
</dbReference>
<feature type="domain" description="F-box/LRR-repeat protein 15-like leucin rich repeat" evidence="2">
    <location>
        <begin position="173"/>
        <end position="339"/>
    </location>
</feature>